<dbReference type="Pfam" id="PF01723">
    <property type="entry name" value="Chorion_1"/>
    <property type="match status" value="1"/>
</dbReference>
<organism evidence="5 6">
    <name type="scientific">Pieris brassicae</name>
    <name type="common">White butterfly</name>
    <name type="synonym">Large white butterfly</name>
    <dbReference type="NCBI Taxonomy" id="7116"/>
    <lineage>
        <taxon>Eukaryota</taxon>
        <taxon>Metazoa</taxon>
        <taxon>Ecdysozoa</taxon>
        <taxon>Arthropoda</taxon>
        <taxon>Hexapoda</taxon>
        <taxon>Insecta</taxon>
        <taxon>Pterygota</taxon>
        <taxon>Neoptera</taxon>
        <taxon>Endopterygota</taxon>
        <taxon>Lepidoptera</taxon>
        <taxon>Glossata</taxon>
        <taxon>Ditrysia</taxon>
        <taxon>Papilionoidea</taxon>
        <taxon>Pieridae</taxon>
        <taxon>Pierinae</taxon>
        <taxon>Pieris</taxon>
    </lineage>
</organism>
<evidence type="ECO:0000313" key="6">
    <source>
        <dbReference type="Proteomes" id="UP001152562"/>
    </source>
</evidence>
<sequence length="137" mass="13819">MAVKAVFICVTVLLVQMISGRCISCASGPLSRSPIAAPCGAAPWGAPEAQLAPRFGMGINNFAASRGGVLEVYSSSPIPVTGVSVYSENAIEGRLAVIGELPFLGTVAVDGALPTYGSGAVNYDSGNGNVAITREAC</sequence>
<proteinExistence type="inferred from homology"/>
<protein>
    <recommendedName>
        <fullName evidence="7">Chorion early B</fullName>
    </recommendedName>
</protein>
<evidence type="ECO:0000313" key="5">
    <source>
        <dbReference type="EMBL" id="CAH4032620.1"/>
    </source>
</evidence>
<name>A0A9P0XF42_PIEBR</name>
<evidence type="ECO:0000256" key="3">
    <source>
        <dbReference type="RuleBase" id="RU004378"/>
    </source>
</evidence>
<dbReference type="GO" id="GO:0005213">
    <property type="term" value="F:structural constituent of egg chorion"/>
    <property type="evidence" value="ECO:0007669"/>
    <property type="project" value="InterPro"/>
</dbReference>
<dbReference type="InterPro" id="IPR002635">
    <property type="entry name" value="Chorion"/>
</dbReference>
<keyword evidence="6" id="KW-1185">Reference proteome</keyword>
<feature type="signal peptide" evidence="4">
    <location>
        <begin position="1"/>
        <end position="20"/>
    </location>
</feature>
<dbReference type="OrthoDB" id="6930117at2759"/>
<evidence type="ECO:0000256" key="4">
    <source>
        <dbReference type="SAM" id="SignalP"/>
    </source>
</evidence>
<dbReference type="Proteomes" id="UP001152562">
    <property type="component" value="Unassembled WGS sequence"/>
</dbReference>
<evidence type="ECO:0008006" key="7">
    <source>
        <dbReference type="Google" id="ProtNLM"/>
    </source>
</evidence>
<accession>A0A9P0XF42</accession>
<comment type="caution">
    <text evidence="5">The sequence shown here is derived from an EMBL/GenBank/DDBJ whole genome shotgun (WGS) entry which is preliminary data.</text>
</comment>
<comment type="similarity">
    <text evidence="1 3">Belongs to the chorion protein family.</text>
</comment>
<keyword evidence="4" id="KW-0732">Signal</keyword>
<keyword evidence="2" id="KW-0677">Repeat</keyword>
<dbReference type="AlphaFoldDB" id="A0A9P0XF42"/>
<dbReference type="GO" id="GO:0042600">
    <property type="term" value="C:egg chorion"/>
    <property type="evidence" value="ECO:0007669"/>
    <property type="project" value="InterPro"/>
</dbReference>
<evidence type="ECO:0000256" key="1">
    <source>
        <dbReference type="ARBA" id="ARBA00005906"/>
    </source>
</evidence>
<dbReference type="EMBL" id="CALOZG010000029">
    <property type="protein sequence ID" value="CAH4032620.1"/>
    <property type="molecule type" value="Genomic_DNA"/>
</dbReference>
<feature type="chain" id="PRO_5040347083" description="Chorion early B" evidence="4">
    <location>
        <begin position="21"/>
        <end position="137"/>
    </location>
</feature>
<gene>
    <name evidence="5" type="ORF">PIBRA_LOCUS8989</name>
</gene>
<evidence type="ECO:0000256" key="2">
    <source>
        <dbReference type="ARBA" id="ARBA00022737"/>
    </source>
</evidence>
<reference evidence="5" key="1">
    <citation type="submission" date="2022-05" db="EMBL/GenBank/DDBJ databases">
        <authorList>
            <person name="Okamura Y."/>
        </authorList>
    </citation>
    <scope>NUCLEOTIDE SEQUENCE</scope>
</reference>
<dbReference type="GO" id="GO:0007304">
    <property type="term" value="P:chorion-containing eggshell formation"/>
    <property type="evidence" value="ECO:0007669"/>
    <property type="project" value="InterPro"/>
</dbReference>